<name>A0A1G5EHX3_9FIRM</name>
<protein>
    <recommendedName>
        <fullName evidence="5">DUF2800 domain-containing protein</fullName>
    </recommendedName>
</protein>
<evidence type="ECO:0000313" key="4">
    <source>
        <dbReference type="Proteomes" id="UP000198636"/>
    </source>
</evidence>
<evidence type="ECO:0000256" key="1">
    <source>
        <dbReference type="ARBA" id="ARBA00022801"/>
    </source>
</evidence>
<keyword evidence="1" id="KW-0378">Hydrolase</keyword>
<dbReference type="InterPro" id="IPR021229">
    <property type="entry name" value="DUF2800"/>
</dbReference>
<dbReference type="GO" id="GO:0016787">
    <property type="term" value="F:hydrolase activity"/>
    <property type="evidence" value="ECO:0007669"/>
    <property type="project" value="UniProtKB-KW"/>
</dbReference>
<organism evidence="3 4">
    <name type="scientific">Alkaliphilus peptidifermentans DSM 18978</name>
    <dbReference type="NCBI Taxonomy" id="1120976"/>
    <lineage>
        <taxon>Bacteria</taxon>
        <taxon>Bacillati</taxon>
        <taxon>Bacillota</taxon>
        <taxon>Clostridia</taxon>
        <taxon>Peptostreptococcales</taxon>
        <taxon>Natronincolaceae</taxon>
        <taxon>Alkaliphilus</taxon>
    </lineage>
</organism>
<dbReference type="EMBL" id="FMUS01000005">
    <property type="protein sequence ID" value="SCY26381.1"/>
    <property type="molecule type" value="Genomic_DNA"/>
</dbReference>
<dbReference type="RefSeq" id="WP_091541024.1">
    <property type="nucleotide sequence ID" value="NZ_FMUS01000005.1"/>
</dbReference>
<dbReference type="Proteomes" id="UP000198636">
    <property type="component" value="Unassembled WGS sequence"/>
</dbReference>
<proteinExistence type="predicted"/>
<dbReference type="AlphaFoldDB" id="A0A1G5EHX3"/>
<dbReference type="InterPro" id="IPR011604">
    <property type="entry name" value="PDDEXK-like_dom_sf"/>
</dbReference>
<feature type="region of interest" description="Disordered" evidence="2">
    <location>
        <begin position="362"/>
        <end position="383"/>
    </location>
</feature>
<evidence type="ECO:0000256" key="2">
    <source>
        <dbReference type="SAM" id="MobiDB-lite"/>
    </source>
</evidence>
<evidence type="ECO:0000313" key="3">
    <source>
        <dbReference type="EMBL" id="SCY26381.1"/>
    </source>
</evidence>
<evidence type="ECO:0008006" key="5">
    <source>
        <dbReference type="Google" id="ProtNLM"/>
    </source>
</evidence>
<gene>
    <name evidence="3" type="ORF">SAMN03080606_01160</name>
</gene>
<dbReference type="Gene3D" id="3.90.320.10">
    <property type="match status" value="1"/>
</dbReference>
<dbReference type="STRING" id="1120976.SAMN03080606_01160"/>
<reference evidence="3 4" key="1">
    <citation type="submission" date="2016-10" db="EMBL/GenBank/DDBJ databases">
        <authorList>
            <person name="de Groot N.N."/>
        </authorList>
    </citation>
    <scope>NUCLEOTIDE SEQUENCE [LARGE SCALE GENOMIC DNA]</scope>
    <source>
        <strain evidence="3 4">DSM 18978</strain>
    </source>
</reference>
<dbReference type="Pfam" id="PF10926">
    <property type="entry name" value="DUF2800"/>
    <property type="match status" value="1"/>
</dbReference>
<accession>A0A1G5EHX3</accession>
<dbReference type="OrthoDB" id="9766061at2"/>
<sequence>MGEHALLSASGAHRWLNCSPSVRLEEEVGDSTSVYAMEGTFMHELSELHLHYYLENITKAEFNKKLKQMKKREFYTEEIEKAVKAYVDIVIEKINEVRSKCKDPLILIEEKLDYSPWVKEGFGTGDVLIIADGIIEIIDLKGGKGVSISAIGNPQMRLYGLGAIHGFDMLYDTQKIRMTIIQPRLDNISTDEMEVEELLEWAEEVVKPKADAAWAGEGEFNPGEYCRFCKIKATCRARSRENLKLACMDFKEPALLTDEEVVEVLFQIGELQKWASDVESYALETAVNDGKQWPGMKLVEGRATRKFSSETEVAEKLLEAGYPEDKIYSKSLLSLTKLEKEIGKKEFEEIIGDLIERPSGKLKLVPEEDKRPAARNSAQEDFK</sequence>
<keyword evidence="4" id="KW-1185">Reference proteome</keyword>